<dbReference type="Proteomes" id="UP000309997">
    <property type="component" value="Unassembled WGS sequence"/>
</dbReference>
<keyword evidence="2" id="KW-1185">Reference proteome</keyword>
<evidence type="ECO:0000313" key="1">
    <source>
        <dbReference type="EMBL" id="KAL3581245.1"/>
    </source>
</evidence>
<accession>A0ACC4BS77</accession>
<proteinExistence type="predicted"/>
<comment type="caution">
    <text evidence="1">The sequence shown here is derived from an EMBL/GenBank/DDBJ whole genome shotgun (WGS) entry which is preliminary data.</text>
</comment>
<organism evidence="1 2">
    <name type="scientific">Populus alba</name>
    <name type="common">White poplar</name>
    <dbReference type="NCBI Taxonomy" id="43335"/>
    <lineage>
        <taxon>Eukaryota</taxon>
        <taxon>Viridiplantae</taxon>
        <taxon>Streptophyta</taxon>
        <taxon>Embryophyta</taxon>
        <taxon>Tracheophyta</taxon>
        <taxon>Spermatophyta</taxon>
        <taxon>Magnoliopsida</taxon>
        <taxon>eudicotyledons</taxon>
        <taxon>Gunneridae</taxon>
        <taxon>Pentapetalae</taxon>
        <taxon>rosids</taxon>
        <taxon>fabids</taxon>
        <taxon>Malpighiales</taxon>
        <taxon>Salicaceae</taxon>
        <taxon>Saliceae</taxon>
        <taxon>Populus</taxon>
    </lineage>
</organism>
<name>A0ACC4BS77_POPAL</name>
<evidence type="ECO:0000313" key="2">
    <source>
        <dbReference type="Proteomes" id="UP000309997"/>
    </source>
</evidence>
<dbReference type="EMBL" id="RCHU02000008">
    <property type="protein sequence ID" value="KAL3581245.1"/>
    <property type="molecule type" value="Genomic_DNA"/>
</dbReference>
<sequence>MNSSSPVETHTQDFGEFALTFGVSIGVFSAMAIVVLASYFCSRKPIPAGHSLQEVSLSVNGQDSVIIEIGLNEATLNTYPKLLYSEAKEKLEKGGDLVATSCCSICLQDYKDSDLLRLLPECGHLFHAQCIDLWLKLHPTCPICRNSPVPTPINVTETASREPRRVLYDACTPSKDSSSITDRGSIAIELGLDEATIASYPKLLYPQAKLQPKANHSLPSCSSICLGDDEDSDMSRLSPDCGLTFISNVQAISVELTLSPTELLFSLKSMDPSGWRAAPQKFLPGEPCGYKTVASSSEDNWITPPAPPTDQGGAPAPGPPSRPTDRGVASVQGYQNFRFPVSQTGGHAITKISGPCFEVDIRPGTPSTVPDIIFYLLLGDLKNAIINSQPFLSVIVFTGKDSHCRPQGNRLDKHEYSELVKRGSTVEDLGAGHAEVARVDGLGFSRAPRAWEDPSTLPSIAKEAPPEPVKVAARDPSTGNSEEDRPEEDGSSRKKRRHEEKEKKHEKHDRREKHHPHDPDNKRKRQKDKERRRHDSDSN</sequence>
<gene>
    <name evidence="1" type="ORF">D5086_015577</name>
</gene>
<protein>
    <submittedName>
        <fullName evidence="1">Uncharacterized protein</fullName>
    </submittedName>
</protein>
<reference evidence="1 2" key="1">
    <citation type="journal article" date="2024" name="Plant Biotechnol. J.">
        <title>Genome and CRISPR/Cas9 system of a widespread forest tree (Populus alba) in the world.</title>
        <authorList>
            <person name="Liu Y.J."/>
            <person name="Jiang P.F."/>
            <person name="Han X.M."/>
            <person name="Li X.Y."/>
            <person name="Wang H.M."/>
            <person name="Wang Y.J."/>
            <person name="Wang X.X."/>
            <person name="Zeng Q.Y."/>
        </authorList>
    </citation>
    <scope>NUCLEOTIDE SEQUENCE [LARGE SCALE GENOMIC DNA]</scope>
    <source>
        <strain evidence="2">cv. PAL-ZL1</strain>
    </source>
</reference>